<dbReference type="GO" id="GO:0003676">
    <property type="term" value="F:nucleic acid binding"/>
    <property type="evidence" value="ECO:0007669"/>
    <property type="project" value="InterPro"/>
</dbReference>
<evidence type="ECO:0000313" key="2">
    <source>
        <dbReference type="EMBL" id="KAJ0980954.1"/>
    </source>
</evidence>
<dbReference type="Proteomes" id="UP001085076">
    <property type="component" value="Miscellaneous, Linkage group lg02"/>
</dbReference>
<organism evidence="2 3">
    <name type="scientific">Dioscorea zingiberensis</name>
    <dbReference type="NCBI Taxonomy" id="325984"/>
    <lineage>
        <taxon>Eukaryota</taxon>
        <taxon>Viridiplantae</taxon>
        <taxon>Streptophyta</taxon>
        <taxon>Embryophyta</taxon>
        <taxon>Tracheophyta</taxon>
        <taxon>Spermatophyta</taxon>
        <taxon>Magnoliopsida</taxon>
        <taxon>Liliopsida</taxon>
        <taxon>Dioscoreales</taxon>
        <taxon>Dioscoreaceae</taxon>
        <taxon>Dioscorea</taxon>
    </lineage>
</organism>
<feature type="region of interest" description="Disordered" evidence="1">
    <location>
        <begin position="332"/>
        <end position="390"/>
    </location>
</feature>
<evidence type="ECO:0008006" key="4">
    <source>
        <dbReference type="Google" id="ProtNLM"/>
    </source>
</evidence>
<sequence length="390" mass="42841">MGENYPRRRSPPTKRTSSGGVVEVCGKYRQPGHIMADCRRIEVCRRCERPGYRAARCPVSSSELAAIQAQEEELRRSKGKKKQGTRASVSGEASANKEDTNHHRTTPTEAKGSNNINHTIDDSMVEEIRRLRSYTIATVIKGFAGLVPYKRVKVEVAALVAPELEWESRPFYDDRILITCPTVALARKLENLGEIALQDFTIRCEPCKAATKATGIAEGELRWIIAKGLPIFCQRADMVARVLKPVGDLVYLAKESAYFVGYYKAAVRVPRGKKLPTLINYSVLTDKFSVQVALERGEPPFPWDLPLEKTVAPGGTPGGAGIVDERNNLLKGKTPVGQLGKDREETDGTSGVEGYGRMPANATSEHGIQRKSGGFGDSAYQHQQEIKGGK</sequence>
<protein>
    <recommendedName>
        <fullName evidence="4">CCHC-type domain-containing protein</fullName>
    </recommendedName>
</protein>
<reference evidence="2" key="1">
    <citation type="submission" date="2021-03" db="EMBL/GenBank/DDBJ databases">
        <authorList>
            <person name="Li Z."/>
            <person name="Yang C."/>
        </authorList>
    </citation>
    <scope>NUCLEOTIDE SEQUENCE</scope>
    <source>
        <strain evidence="2">Dzin_1.0</strain>
        <tissue evidence="2">Leaf</tissue>
    </source>
</reference>
<name>A0A9D5CXV2_9LILI</name>
<gene>
    <name evidence="2" type="ORF">J5N97_009209</name>
</gene>
<keyword evidence="3" id="KW-1185">Reference proteome</keyword>
<evidence type="ECO:0000313" key="3">
    <source>
        <dbReference type="Proteomes" id="UP001085076"/>
    </source>
</evidence>
<dbReference type="OrthoDB" id="7486164at2759"/>
<feature type="region of interest" description="Disordered" evidence="1">
    <location>
        <begin position="1"/>
        <end position="20"/>
    </location>
</feature>
<reference evidence="2" key="2">
    <citation type="journal article" date="2022" name="Hortic Res">
        <title>The genome of Dioscorea zingiberensis sheds light on the biosynthesis, origin and evolution of the medicinally important diosgenin saponins.</title>
        <authorList>
            <person name="Li Y."/>
            <person name="Tan C."/>
            <person name="Li Z."/>
            <person name="Guo J."/>
            <person name="Li S."/>
            <person name="Chen X."/>
            <person name="Wang C."/>
            <person name="Dai X."/>
            <person name="Yang H."/>
            <person name="Song W."/>
            <person name="Hou L."/>
            <person name="Xu J."/>
            <person name="Tong Z."/>
            <person name="Xu A."/>
            <person name="Yuan X."/>
            <person name="Wang W."/>
            <person name="Yang Q."/>
            <person name="Chen L."/>
            <person name="Sun Z."/>
            <person name="Wang K."/>
            <person name="Pan B."/>
            <person name="Chen J."/>
            <person name="Bao Y."/>
            <person name="Liu F."/>
            <person name="Qi X."/>
            <person name="Gang D.R."/>
            <person name="Wen J."/>
            <person name="Li J."/>
        </authorList>
    </citation>
    <scope>NUCLEOTIDE SEQUENCE</scope>
    <source>
        <strain evidence="2">Dzin_1.0</strain>
    </source>
</reference>
<dbReference type="SUPFAM" id="SSF57756">
    <property type="entry name" value="Retrovirus zinc finger-like domains"/>
    <property type="match status" value="1"/>
</dbReference>
<feature type="region of interest" description="Disordered" evidence="1">
    <location>
        <begin position="68"/>
        <end position="117"/>
    </location>
</feature>
<dbReference type="EMBL" id="JAGGNH010000002">
    <property type="protein sequence ID" value="KAJ0980954.1"/>
    <property type="molecule type" value="Genomic_DNA"/>
</dbReference>
<dbReference type="InterPro" id="IPR036875">
    <property type="entry name" value="Znf_CCHC_sf"/>
</dbReference>
<evidence type="ECO:0000256" key="1">
    <source>
        <dbReference type="SAM" id="MobiDB-lite"/>
    </source>
</evidence>
<dbReference type="Gene3D" id="4.10.60.10">
    <property type="entry name" value="Zinc finger, CCHC-type"/>
    <property type="match status" value="1"/>
</dbReference>
<proteinExistence type="predicted"/>
<dbReference type="GO" id="GO:0008270">
    <property type="term" value="F:zinc ion binding"/>
    <property type="evidence" value="ECO:0007669"/>
    <property type="project" value="InterPro"/>
</dbReference>
<accession>A0A9D5CXV2</accession>
<dbReference type="AlphaFoldDB" id="A0A9D5CXV2"/>
<feature type="compositionally biased region" description="Polar residues" evidence="1">
    <location>
        <begin position="107"/>
        <end position="117"/>
    </location>
</feature>
<comment type="caution">
    <text evidence="2">The sequence shown here is derived from an EMBL/GenBank/DDBJ whole genome shotgun (WGS) entry which is preliminary data.</text>
</comment>